<sequence length="47" mass="5433">MMGDQNAELKFVLNFELLSKCTRKVHLTILLELSTLWLGAHKLKDFS</sequence>
<organism evidence="1 2">
    <name type="scientific">Setaria italica</name>
    <name type="common">Foxtail millet</name>
    <name type="synonym">Panicum italicum</name>
    <dbReference type="NCBI Taxonomy" id="4555"/>
    <lineage>
        <taxon>Eukaryota</taxon>
        <taxon>Viridiplantae</taxon>
        <taxon>Streptophyta</taxon>
        <taxon>Embryophyta</taxon>
        <taxon>Tracheophyta</taxon>
        <taxon>Spermatophyta</taxon>
        <taxon>Magnoliopsida</taxon>
        <taxon>Liliopsida</taxon>
        <taxon>Poales</taxon>
        <taxon>Poaceae</taxon>
        <taxon>PACMAD clade</taxon>
        <taxon>Panicoideae</taxon>
        <taxon>Panicodae</taxon>
        <taxon>Paniceae</taxon>
        <taxon>Cenchrinae</taxon>
        <taxon>Setaria</taxon>
    </lineage>
</organism>
<evidence type="ECO:0000313" key="2">
    <source>
        <dbReference type="Proteomes" id="UP000004995"/>
    </source>
</evidence>
<proteinExistence type="predicted"/>
<dbReference type="EMBL" id="AGNK02000692">
    <property type="status" value="NOT_ANNOTATED_CDS"/>
    <property type="molecule type" value="Genomic_DNA"/>
</dbReference>
<dbReference type="HOGENOM" id="CLU_3176308_0_0_1"/>
<evidence type="ECO:0000313" key="1">
    <source>
        <dbReference type="EnsemblPlants" id="KQL22592"/>
    </source>
</evidence>
<accession>K4A4K3</accession>
<reference evidence="1" key="2">
    <citation type="submission" date="2018-08" db="UniProtKB">
        <authorList>
            <consortium name="EnsemblPlants"/>
        </authorList>
    </citation>
    <scope>IDENTIFICATION</scope>
    <source>
        <strain evidence="1">Yugu1</strain>
    </source>
</reference>
<name>K4A4K3_SETIT</name>
<dbReference type="EnsemblPlants" id="KQL22592">
    <property type="protein sequence ID" value="KQL22592"/>
    <property type="gene ID" value="SETIT_033807mg"/>
</dbReference>
<dbReference type="Proteomes" id="UP000004995">
    <property type="component" value="Unassembled WGS sequence"/>
</dbReference>
<reference evidence="2" key="1">
    <citation type="journal article" date="2012" name="Nat. Biotechnol.">
        <title>Reference genome sequence of the model plant Setaria.</title>
        <authorList>
            <person name="Bennetzen J.L."/>
            <person name="Schmutz J."/>
            <person name="Wang H."/>
            <person name="Percifield R."/>
            <person name="Hawkins J."/>
            <person name="Pontaroli A.C."/>
            <person name="Estep M."/>
            <person name="Feng L."/>
            <person name="Vaughn J.N."/>
            <person name="Grimwood J."/>
            <person name="Jenkins J."/>
            <person name="Barry K."/>
            <person name="Lindquist E."/>
            <person name="Hellsten U."/>
            <person name="Deshpande S."/>
            <person name="Wang X."/>
            <person name="Wu X."/>
            <person name="Mitros T."/>
            <person name="Triplett J."/>
            <person name="Yang X."/>
            <person name="Ye C.Y."/>
            <person name="Mauro-Herrera M."/>
            <person name="Wang L."/>
            <person name="Li P."/>
            <person name="Sharma M."/>
            <person name="Sharma R."/>
            <person name="Ronald P.C."/>
            <person name="Panaud O."/>
            <person name="Kellogg E.A."/>
            <person name="Brutnell T.P."/>
            <person name="Doust A.N."/>
            <person name="Tuskan G.A."/>
            <person name="Rokhsar D."/>
            <person name="Devos K.M."/>
        </authorList>
    </citation>
    <scope>NUCLEOTIDE SEQUENCE [LARGE SCALE GENOMIC DNA]</scope>
    <source>
        <strain evidence="2">cv. Yugu1</strain>
    </source>
</reference>
<dbReference type="InParanoid" id="K4A4K3"/>
<dbReference type="Gramene" id="KQL22592">
    <property type="protein sequence ID" value="KQL22592"/>
    <property type="gene ID" value="SETIT_033807mg"/>
</dbReference>
<protein>
    <submittedName>
        <fullName evidence="1">Uncharacterized protein</fullName>
    </submittedName>
</protein>
<keyword evidence="2" id="KW-1185">Reference proteome</keyword>
<dbReference type="AlphaFoldDB" id="K4A4K3"/>